<keyword evidence="4 10" id="KW-0132">Cell division</keyword>
<keyword evidence="6" id="KW-0131">Cell cycle</keyword>
<reference evidence="9 12" key="1">
    <citation type="submission" date="2016-09" db="EMBL/GenBank/DDBJ databases">
        <authorList>
            <person name="Inglin R.C."/>
        </authorList>
    </citation>
    <scope>NUCLEOTIDE SEQUENCE [LARGE SCALE GENOMIC DNA]</scope>
    <source>
        <strain evidence="9 12">RI-517</strain>
    </source>
</reference>
<dbReference type="InterPro" id="IPR019933">
    <property type="entry name" value="DivIVA_domain"/>
</dbReference>
<dbReference type="InterPro" id="IPR007793">
    <property type="entry name" value="DivIVA_fam"/>
</dbReference>
<evidence type="ECO:0000256" key="7">
    <source>
        <dbReference type="SAM" id="Coils"/>
    </source>
</evidence>
<dbReference type="Pfam" id="PF05103">
    <property type="entry name" value="DivIVA"/>
    <property type="match status" value="1"/>
</dbReference>
<organism evidence="10 13">
    <name type="scientific">Latilactobacillus sakei</name>
    <name type="common">Lactobacillus sakei</name>
    <dbReference type="NCBI Taxonomy" id="1599"/>
    <lineage>
        <taxon>Bacteria</taxon>
        <taxon>Bacillati</taxon>
        <taxon>Bacillota</taxon>
        <taxon>Bacilli</taxon>
        <taxon>Lactobacillales</taxon>
        <taxon>Lactobacillaceae</taxon>
        <taxon>Latilactobacillus</taxon>
    </lineage>
</organism>
<dbReference type="PANTHER" id="PTHR35794">
    <property type="entry name" value="CELL DIVISION PROTEIN DIVIVA"/>
    <property type="match status" value="1"/>
</dbReference>
<evidence type="ECO:0000313" key="12">
    <source>
        <dbReference type="Proteomes" id="UP000234349"/>
    </source>
</evidence>
<accession>A0AAE8J3T9</accession>
<evidence type="ECO:0000313" key="9">
    <source>
        <dbReference type="EMBL" id="PKX76870.1"/>
    </source>
</evidence>
<name>A0AAE8J3T9_LATSK</name>
<evidence type="ECO:0000256" key="3">
    <source>
        <dbReference type="ARBA" id="ARBA00022490"/>
    </source>
</evidence>
<dbReference type="Proteomes" id="UP000239650">
    <property type="component" value="Unassembled WGS sequence"/>
</dbReference>
<dbReference type="GO" id="GO:0005737">
    <property type="term" value="C:cytoplasm"/>
    <property type="evidence" value="ECO:0007669"/>
    <property type="project" value="UniProtKB-SubCell"/>
</dbReference>
<reference evidence="10 13" key="2">
    <citation type="submission" date="2018-02" db="EMBL/GenBank/DDBJ databases">
        <authorList>
            <person name="Rodrigo-Torres L."/>
            <person name="Arahal R. D."/>
            <person name="Lucena T."/>
        </authorList>
    </citation>
    <scope>NUCLEOTIDE SEQUENCE [LARGE SCALE GENOMIC DNA]</scope>
    <source>
        <strain evidence="10 13">CECT 9267</strain>
    </source>
</reference>
<evidence type="ECO:0000256" key="5">
    <source>
        <dbReference type="ARBA" id="ARBA00023054"/>
    </source>
</evidence>
<evidence type="ECO:0000256" key="8">
    <source>
        <dbReference type="SAM" id="MobiDB-lite"/>
    </source>
</evidence>
<dbReference type="GO" id="GO:0051301">
    <property type="term" value="P:cell division"/>
    <property type="evidence" value="ECO:0007669"/>
    <property type="project" value="UniProtKB-KW"/>
</dbReference>
<dbReference type="PANTHER" id="PTHR35794:SF2">
    <property type="entry name" value="CELL DIVISION PROTEIN DIVIVA"/>
    <property type="match status" value="1"/>
</dbReference>
<dbReference type="AlphaFoldDB" id="A0AAE8J3T9"/>
<keyword evidence="5 7" id="KW-0175">Coiled coil</keyword>
<protein>
    <submittedName>
        <fullName evidence="10">Cell division protein DivIVA</fullName>
    </submittedName>
    <submittedName>
        <fullName evidence="9">DivIVA domain-containing protein</fullName>
    </submittedName>
</protein>
<dbReference type="OMA" id="IENEAMT"/>
<dbReference type="EMBL" id="CP122959">
    <property type="protein sequence ID" value="WGI19929.1"/>
    <property type="molecule type" value="Genomic_DNA"/>
</dbReference>
<dbReference type="NCBIfam" id="TIGR03544">
    <property type="entry name" value="DivI1A_domain"/>
    <property type="match status" value="1"/>
</dbReference>
<evidence type="ECO:0000313" key="10">
    <source>
        <dbReference type="EMBL" id="SPE18454.1"/>
    </source>
</evidence>
<comment type="subcellular location">
    <subcellularLocation>
        <location evidence="1">Cytoplasm</location>
    </subcellularLocation>
</comment>
<evidence type="ECO:0000313" key="11">
    <source>
        <dbReference type="EMBL" id="WGI19929.1"/>
    </source>
</evidence>
<dbReference type="EMBL" id="OKRC01000001">
    <property type="protein sequence ID" value="SPE18454.1"/>
    <property type="molecule type" value="Genomic_DNA"/>
</dbReference>
<keyword evidence="3" id="KW-0963">Cytoplasm</keyword>
<evidence type="ECO:0000256" key="2">
    <source>
        <dbReference type="ARBA" id="ARBA00009008"/>
    </source>
</evidence>
<dbReference type="Proteomes" id="UP000234349">
    <property type="component" value="Unassembled WGS sequence"/>
</dbReference>
<proteinExistence type="inferred from homology"/>
<dbReference type="EMBL" id="MKGH01000040">
    <property type="protein sequence ID" value="PKX76870.1"/>
    <property type="molecule type" value="Genomic_DNA"/>
</dbReference>
<comment type="similarity">
    <text evidence="2">Belongs to the DivIVA family.</text>
</comment>
<dbReference type="Gene3D" id="6.10.250.660">
    <property type="match status" value="1"/>
</dbReference>
<evidence type="ECO:0000256" key="1">
    <source>
        <dbReference type="ARBA" id="ARBA00004496"/>
    </source>
</evidence>
<evidence type="ECO:0000256" key="4">
    <source>
        <dbReference type="ARBA" id="ARBA00022618"/>
    </source>
</evidence>
<gene>
    <name evidence="10" type="primary">divIVA</name>
    <name evidence="9" type="ORF">CUR37_07930</name>
    <name evidence="10" type="ORF">LAS9267_00100</name>
    <name evidence="11" type="ORF">QBD03_04260</name>
</gene>
<sequence>MVLTPLDIHNKEFGNKMRGYNPDQVNDFLDQVIKDYESVLNENDALKAELKSSDEKVTYFNELKDALNQSIIVAQEAADKVKENAKREAEIIQTETEKNSKSMLNDATEKANHIIEDATERAKQIAIETDDLKKQTRVFRQRLQVMLESQLEVVKSPEWTDLLSKDDLAGHEALSAEIDLTDLDSKKHNLVDSETVVKPWDDITTDDFSDQTTHTIVFPDDKLPEVADEEAPEEPVIKADTLDDEIQSEETHNDYGYNPIEEDDSEPLTDNNKN</sequence>
<dbReference type="RefSeq" id="WP_011374462.1">
    <property type="nucleotide sequence ID" value="NZ_AP017931.1"/>
</dbReference>
<evidence type="ECO:0000313" key="13">
    <source>
        <dbReference type="Proteomes" id="UP000239650"/>
    </source>
</evidence>
<feature type="region of interest" description="Disordered" evidence="8">
    <location>
        <begin position="219"/>
        <end position="274"/>
    </location>
</feature>
<reference evidence="11" key="3">
    <citation type="submission" date="2023-04" db="EMBL/GenBank/DDBJ databases">
        <title>Novel strain of Lactilactobacillus sakei and use thereof.</title>
        <authorList>
            <person name="Kim S.Y."/>
        </authorList>
    </citation>
    <scope>NUCLEOTIDE SEQUENCE</scope>
    <source>
        <strain evidence="11">HUP1</strain>
    </source>
</reference>
<dbReference type="Proteomes" id="UP001179858">
    <property type="component" value="Chromosome"/>
</dbReference>
<feature type="coiled-coil region" evidence="7">
    <location>
        <begin position="29"/>
        <end position="135"/>
    </location>
</feature>
<evidence type="ECO:0000256" key="6">
    <source>
        <dbReference type="ARBA" id="ARBA00023306"/>
    </source>
</evidence>